<reference evidence="2" key="2">
    <citation type="submission" date="2015-01" db="EMBL/GenBank/DDBJ databases">
        <title>Evolutionary Origins and Diversification of the Mycorrhizal Mutualists.</title>
        <authorList>
            <consortium name="DOE Joint Genome Institute"/>
            <consortium name="Mycorrhizal Genomics Consortium"/>
            <person name="Kohler A."/>
            <person name="Kuo A."/>
            <person name="Nagy L.G."/>
            <person name="Floudas D."/>
            <person name="Copeland A."/>
            <person name="Barry K.W."/>
            <person name="Cichocki N."/>
            <person name="Veneault-Fourrey C."/>
            <person name="LaButti K."/>
            <person name="Lindquist E.A."/>
            <person name="Lipzen A."/>
            <person name="Lundell T."/>
            <person name="Morin E."/>
            <person name="Murat C."/>
            <person name="Riley R."/>
            <person name="Ohm R."/>
            <person name="Sun H."/>
            <person name="Tunlid A."/>
            <person name="Henrissat B."/>
            <person name="Grigoriev I.V."/>
            <person name="Hibbett D.S."/>
            <person name="Martin F."/>
        </authorList>
    </citation>
    <scope>NUCLEOTIDE SEQUENCE [LARGE SCALE GENOMIC DNA]</scope>
    <source>
        <strain evidence="2">F 1598</strain>
    </source>
</reference>
<name>A0A0C3GEV1_PILCF</name>
<dbReference type="HOGENOM" id="CLU_2758674_0_0_1"/>
<sequence length="70" mass="7831">MPTQFPILKRPTREDVIHADVNQMSLYLARLVYHPSPSLSVNNMLGTVPLPSYSIALCCNKYVVRSVADV</sequence>
<proteinExistence type="predicted"/>
<reference evidence="1 2" key="1">
    <citation type="submission" date="2014-04" db="EMBL/GenBank/DDBJ databases">
        <authorList>
            <consortium name="DOE Joint Genome Institute"/>
            <person name="Kuo A."/>
            <person name="Tarkka M."/>
            <person name="Buscot F."/>
            <person name="Kohler A."/>
            <person name="Nagy L.G."/>
            <person name="Floudas D."/>
            <person name="Copeland A."/>
            <person name="Barry K.W."/>
            <person name="Cichocki N."/>
            <person name="Veneault-Fourrey C."/>
            <person name="LaButti K."/>
            <person name="Lindquist E.A."/>
            <person name="Lipzen A."/>
            <person name="Lundell T."/>
            <person name="Morin E."/>
            <person name="Murat C."/>
            <person name="Sun H."/>
            <person name="Tunlid A."/>
            <person name="Henrissat B."/>
            <person name="Grigoriev I.V."/>
            <person name="Hibbett D.S."/>
            <person name="Martin F."/>
            <person name="Nordberg H.P."/>
            <person name="Cantor M.N."/>
            <person name="Hua S.X."/>
        </authorList>
    </citation>
    <scope>NUCLEOTIDE SEQUENCE [LARGE SCALE GENOMIC DNA]</scope>
    <source>
        <strain evidence="1 2">F 1598</strain>
    </source>
</reference>
<organism evidence="1 2">
    <name type="scientific">Piloderma croceum (strain F 1598)</name>
    <dbReference type="NCBI Taxonomy" id="765440"/>
    <lineage>
        <taxon>Eukaryota</taxon>
        <taxon>Fungi</taxon>
        <taxon>Dikarya</taxon>
        <taxon>Basidiomycota</taxon>
        <taxon>Agaricomycotina</taxon>
        <taxon>Agaricomycetes</taxon>
        <taxon>Agaricomycetidae</taxon>
        <taxon>Atheliales</taxon>
        <taxon>Atheliaceae</taxon>
        <taxon>Piloderma</taxon>
    </lineage>
</organism>
<protein>
    <submittedName>
        <fullName evidence="1">Uncharacterized protein</fullName>
    </submittedName>
</protein>
<dbReference type="EMBL" id="KN832973">
    <property type="protein sequence ID" value="KIM90214.1"/>
    <property type="molecule type" value="Genomic_DNA"/>
</dbReference>
<gene>
    <name evidence="1" type="ORF">PILCRDRAFT_811936</name>
</gene>
<keyword evidence="2" id="KW-1185">Reference proteome</keyword>
<dbReference type="AlphaFoldDB" id="A0A0C3GEV1"/>
<evidence type="ECO:0000313" key="1">
    <source>
        <dbReference type="EMBL" id="KIM90214.1"/>
    </source>
</evidence>
<evidence type="ECO:0000313" key="2">
    <source>
        <dbReference type="Proteomes" id="UP000054166"/>
    </source>
</evidence>
<dbReference type="Proteomes" id="UP000054166">
    <property type="component" value="Unassembled WGS sequence"/>
</dbReference>
<dbReference type="InParanoid" id="A0A0C3GEV1"/>
<accession>A0A0C3GEV1</accession>